<evidence type="ECO:0000259" key="5">
    <source>
        <dbReference type="Pfam" id="PF24827"/>
    </source>
</evidence>
<name>A0ABW3UH81_9BACL</name>
<keyword evidence="3" id="KW-0378">Hydrolase</keyword>
<evidence type="ECO:0000256" key="2">
    <source>
        <dbReference type="ARBA" id="ARBA00022723"/>
    </source>
</evidence>
<dbReference type="Gene3D" id="3.40.630.10">
    <property type="entry name" value="Zn peptidases"/>
    <property type="match status" value="1"/>
</dbReference>
<dbReference type="RefSeq" id="WP_345586875.1">
    <property type="nucleotide sequence ID" value="NZ_BAABJG010000006.1"/>
</dbReference>
<keyword evidence="2" id="KW-0479">Metal-binding</keyword>
<keyword evidence="4" id="KW-0862">Zinc</keyword>
<evidence type="ECO:0000313" key="6">
    <source>
        <dbReference type="EMBL" id="MFD1220088.1"/>
    </source>
</evidence>
<gene>
    <name evidence="6" type="ORF">ACFQ4B_08160</name>
</gene>
<keyword evidence="7" id="KW-1185">Reference proteome</keyword>
<evidence type="ECO:0000256" key="4">
    <source>
        <dbReference type="ARBA" id="ARBA00022833"/>
    </source>
</evidence>
<proteinExistence type="predicted"/>
<evidence type="ECO:0000256" key="3">
    <source>
        <dbReference type="ARBA" id="ARBA00022801"/>
    </source>
</evidence>
<evidence type="ECO:0000313" key="7">
    <source>
        <dbReference type="Proteomes" id="UP001597180"/>
    </source>
</evidence>
<dbReference type="PANTHER" id="PTHR37326:SF1">
    <property type="entry name" value="BLL3975 PROTEIN"/>
    <property type="match status" value="1"/>
</dbReference>
<feature type="domain" description="Succinylglutamate desuccinylase/Aspartoacylase catalytic" evidence="5">
    <location>
        <begin position="27"/>
        <end position="126"/>
    </location>
</feature>
<organism evidence="6 7">
    <name type="scientific">Paenibacillus vulneris</name>
    <dbReference type="NCBI Taxonomy" id="1133364"/>
    <lineage>
        <taxon>Bacteria</taxon>
        <taxon>Bacillati</taxon>
        <taxon>Bacillota</taxon>
        <taxon>Bacilli</taxon>
        <taxon>Bacillales</taxon>
        <taxon>Paenibacillaceae</taxon>
        <taxon>Paenibacillus</taxon>
    </lineage>
</organism>
<comment type="caution">
    <text evidence="6">The sequence shown here is derived from an EMBL/GenBank/DDBJ whole genome shotgun (WGS) entry which is preliminary data.</text>
</comment>
<evidence type="ECO:0000256" key="1">
    <source>
        <dbReference type="ARBA" id="ARBA00001947"/>
    </source>
</evidence>
<protein>
    <submittedName>
        <fullName evidence="6">Succinylglutamate desuccinylase/aspartoacylase family protein</fullName>
    </submittedName>
</protein>
<dbReference type="PANTHER" id="PTHR37326">
    <property type="entry name" value="BLL3975 PROTEIN"/>
    <property type="match status" value="1"/>
</dbReference>
<sequence length="232" mass="26600">MRISKHVLAKNSKFETPYYIIDGELQGSTVMITAGVHGTERAGFLSAKKLLEQLRSDVIHIRRGRLIIIPVVNRIAVRRRIRGVPDLNRTFPRRYGKRRARHPLSRAVFRLAREQGPDWYVDLHEANGLFRIQPKALGQTLIVNPGSKVIPFSKRIIRRINPSIKRRSRRFSLLQRKLPGSGRSAAYRLLHAKAITVETGIRLPLEERIRYQMKIVSSIFKEAGLIKTGDES</sequence>
<comment type="cofactor">
    <cofactor evidence="1">
        <name>Zn(2+)</name>
        <dbReference type="ChEBI" id="CHEBI:29105"/>
    </cofactor>
</comment>
<reference evidence="7" key="1">
    <citation type="journal article" date="2019" name="Int. J. Syst. Evol. Microbiol.">
        <title>The Global Catalogue of Microorganisms (GCM) 10K type strain sequencing project: providing services to taxonomists for standard genome sequencing and annotation.</title>
        <authorList>
            <consortium name="The Broad Institute Genomics Platform"/>
            <consortium name="The Broad Institute Genome Sequencing Center for Infectious Disease"/>
            <person name="Wu L."/>
            <person name="Ma J."/>
        </authorList>
    </citation>
    <scope>NUCLEOTIDE SEQUENCE [LARGE SCALE GENOMIC DNA]</scope>
    <source>
        <strain evidence="7">CCUG 53270</strain>
    </source>
</reference>
<dbReference type="InterPro" id="IPR055438">
    <property type="entry name" value="AstE_AspA_cat"/>
</dbReference>
<dbReference type="EMBL" id="JBHTLU010000013">
    <property type="protein sequence ID" value="MFD1220088.1"/>
    <property type="molecule type" value="Genomic_DNA"/>
</dbReference>
<dbReference type="Proteomes" id="UP001597180">
    <property type="component" value="Unassembled WGS sequence"/>
</dbReference>
<accession>A0ABW3UH81</accession>
<dbReference type="Pfam" id="PF24827">
    <property type="entry name" value="AstE_AspA_cat"/>
    <property type="match status" value="1"/>
</dbReference>
<dbReference type="SUPFAM" id="SSF53187">
    <property type="entry name" value="Zn-dependent exopeptidases"/>
    <property type="match status" value="1"/>
</dbReference>
<dbReference type="InterPro" id="IPR053138">
    <property type="entry name" value="N-alpha-Ac-DABA_deacetylase"/>
</dbReference>